<proteinExistence type="predicted"/>
<protein>
    <submittedName>
        <fullName evidence="1">DUF721 domain-containing protein</fullName>
    </submittedName>
</protein>
<dbReference type="Pfam" id="PF05258">
    <property type="entry name" value="DciA"/>
    <property type="match status" value="1"/>
</dbReference>
<dbReference type="EMBL" id="JAHYBX010000005">
    <property type="protein sequence ID" value="MCA1857091.1"/>
    <property type="molecule type" value="Genomic_DNA"/>
</dbReference>
<sequence length="155" mass="16986">MHIYGTKNRQTSIVATDFLRKNERMASLLPAAMRMARLQSDCAAILPVMAGNTDVISFQDGVLVLAVPSSAVAARMKQMLPKLQSALAQRGWAVETVKLKVQVARAMAEDKPQPRVLALPTTAVQAFEELAESLDDSSQNKDLVAALRRLAEKRR</sequence>
<comment type="caution">
    <text evidence="1">The sequence shown here is derived from an EMBL/GenBank/DDBJ whole genome shotgun (WGS) entry which is preliminary data.</text>
</comment>
<reference evidence="1 2" key="1">
    <citation type="submission" date="2021-07" db="EMBL/GenBank/DDBJ databases">
        <title>Characterization of Violacein-producing bacteria and related species.</title>
        <authorList>
            <person name="Wilson H.S."/>
            <person name="De Leon M.E."/>
        </authorList>
    </citation>
    <scope>NUCLEOTIDE SEQUENCE [LARGE SCALE GENOMIC DNA]</scope>
    <source>
        <strain evidence="1 2">HSC-2F05</strain>
    </source>
</reference>
<dbReference type="Proteomes" id="UP001198602">
    <property type="component" value="Unassembled WGS sequence"/>
</dbReference>
<keyword evidence="2" id="KW-1185">Reference proteome</keyword>
<gene>
    <name evidence="1" type="ORF">LE190_14310</name>
</gene>
<accession>A0ABS7YDV1</accession>
<evidence type="ECO:0000313" key="1">
    <source>
        <dbReference type="EMBL" id="MCA1857091.1"/>
    </source>
</evidence>
<dbReference type="InterPro" id="IPR007922">
    <property type="entry name" value="DciA-like"/>
</dbReference>
<dbReference type="RefSeq" id="WP_224946090.1">
    <property type="nucleotide sequence ID" value="NZ_JAHYBX010000005.1"/>
</dbReference>
<evidence type="ECO:0000313" key="2">
    <source>
        <dbReference type="Proteomes" id="UP001198602"/>
    </source>
</evidence>
<name>A0ABS7YDV1_9BURK</name>
<organism evidence="1 2">
    <name type="scientific">Massilia hydrophila</name>
    <dbReference type="NCBI Taxonomy" id="3044279"/>
    <lineage>
        <taxon>Bacteria</taxon>
        <taxon>Pseudomonadati</taxon>
        <taxon>Pseudomonadota</taxon>
        <taxon>Betaproteobacteria</taxon>
        <taxon>Burkholderiales</taxon>
        <taxon>Oxalobacteraceae</taxon>
        <taxon>Telluria group</taxon>
        <taxon>Massilia</taxon>
    </lineage>
</organism>